<feature type="transmembrane region" description="Helical" evidence="13">
    <location>
        <begin position="327"/>
        <end position="352"/>
    </location>
</feature>
<comment type="subcellular location">
    <subcellularLocation>
        <location evidence="1">Cell membrane</location>
        <topology evidence="1">Multi-pass membrane protein</topology>
    </subcellularLocation>
</comment>
<evidence type="ECO:0000256" key="9">
    <source>
        <dbReference type="ARBA" id="ARBA00023065"/>
    </source>
</evidence>
<evidence type="ECO:0000256" key="10">
    <source>
        <dbReference type="ARBA" id="ARBA00023136"/>
    </source>
</evidence>
<dbReference type="InterPro" id="IPR050277">
    <property type="entry name" value="Sodium:Solute_Symporter"/>
</dbReference>
<feature type="transmembrane region" description="Helical" evidence="13">
    <location>
        <begin position="467"/>
        <end position="486"/>
    </location>
</feature>
<dbReference type="CDD" id="cd10322">
    <property type="entry name" value="SLC5sbd"/>
    <property type="match status" value="1"/>
</dbReference>
<dbReference type="InterPro" id="IPR001734">
    <property type="entry name" value="Na/solute_symporter"/>
</dbReference>
<evidence type="ECO:0000256" key="3">
    <source>
        <dbReference type="ARBA" id="ARBA00022448"/>
    </source>
</evidence>
<organism evidence="14 15">
    <name type="scientific">Aeropyrum pernix (strain ATCC 700893 / DSM 11879 / JCM 9820 / NBRC 100138 / K1)</name>
    <dbReference type="NCBI Taxonomy" id="272557"/>
    <lineage>
        <taxon>Archaea</taxon>
        <taxon>Thermoproteota</taxon>
        <taxon>Thermoprotei</taxon>
        <taxon>Desulfurococcales</taxon>
        <taxon>Desulfurococcaceae</taxon>
        <taxon>Aeropyrum</taxon>
    </lineage>
</organism>
<dbReference type="GeneID" id="1445043"/>
<keyword evidence="8" id="KW-0915">Sodium</keyword>
<dbReference type="AlphaFoldDB" id="Q9YDE1"/>
<sequence length="490" mass="52127">MAGQAVLVSLFVLLLYLALGSLITLYARRRMARGEGEFYLAGRRLTGFLSAMTYAATTYSSFMIVGLVGLAYFTGIGSLVFELAYLVATVILLSLFSRRVWRMSRERGWVSPGEMLADLLGSPWVALTASLVFLVSLVPYASAQLKGIAETIVAIAGYSPGDNTAYMVAVGVALLILLAWSLLAGVRGVVLTDAFQGLWMLTAGSLLFLWLASRVFSKSGASEVLSAMESAGLFDMWSATLLIGFVTPWVFFAVTNPQVVQRLYMPKDEESLRRMILYFFLFGLYYTVLVVAIGFLARAGVELGILSIEPQGRDQVTPQLLSLAHPLLAALVFTSIVAASVSTADSIILALASSASRDIGLLVLRLDEKGRLRLGYAAAALFTVLMAVFAATRIGYIVQLSVLSSVMLLGLAPVTIAAWVGLRVHPALAVASIATGPVLVAANVLYSLAVGGEVSLSPAKQVLGVPISVWVLAISLALTAAGIALVRGRR</sequence>
<feature type="transmembrane region" description="Helical" evidence="13">
    <location>
        <begin position="79"/>
        <end position="96"/>
    </location>
</feature>
<accession>Q9YDE1</accession>
<keyword evidence="7 13" id="KW-1133">Transmembrane helix</keyword>
<dbReference type="InterPro" id="IPR038377">
    <property type="entry name" value="Na/Glc_symporter_sf"/>
</dbReference>
<evidence type="ECO:0000256" key="2">
    <source>
        <dbReference type="ARBA" id="ARBA00006434"/>
    </source>
</evidence>
<feature type="transmembrane region" description="Helical" evidence="13">
    <location>
        <begin position="116"/>
        <end position="138"/>
    </location>
</feature>
<evidence type="ECO:0000256" key="11">
    <source>
        <dbReference type="ARBA" id="ARBA00023201"/>
    </source>
</evidence>
<dbReference type="Proteomes" id="UP000002518">
    <property type="component" value="Chromosome"/>
</dbReference>
<feature type="transmembrane region" description="Helical" evidence="13">
    <location>
        <begin position="373"/>
        <end position="391"/>
    </location>
</feature>
<dbReference type="KEGG" id="ape:APE_0972.1"/>
<feature type="transmembrane region" description="Helical" evidence="13">
    <location>
        <begin position="397"/>
        <end position="420"/>
    </location>
</feature>
<comment type="similarity">
    <text evidence="2 12">Belongs to the sodium:solute symporter (SSF) (TC 2.A.21) family.</text>
</comment>
<evidence type="ECO:0000313" key="14">
    <source>
        <dbReference type="EMBL" id="BAA79956.2"/>
    </source>
</evidence>
<evidence type="ECO:0000256" key="6">
    <source>
        <dbReference type="ARBA" id="ARBA00022847"/>
    </source>
</evidence>
<feature type="transmembrane region" description="Helical" evidence="13">
    <location>
        <begin position="48"/>
        <end position="73"/>
    </location>
</feature>
<feature type="transmembrane region" description="Helical" evidence="13">
    <location>
        <begin position="165"/>
        <end position="186"/>
    </location>
</feature>
<feature type="transmembrane region" description="Helical" evidence="13">
    <location>
        <begin position="236"/>
        <end position="254"/>
    </location>
</feature>
<dbReference type="EnsemblBacteria" id="BAA79956">
    <property type="protein sequence ID" value="BAA79956"/>
    <property type="gene ID" value="APE_0972.1"/>
</dbReference>
<proteinExistence type="inferred from homology"/>
<keyword evidence="6" id="KW-0769">Symport</keyword>
<dbReference type="RefSeq" id="WP_010866103.1">
    <property type="nucleotide sequence ID" value="NC_000854.2"/>
</dbReference>
<dbReference type="GO" id="GO:0015293">
    <property type="term" value="F:symporter activity"/>
    <property type="evidence" value="ECO:0007669"/>
    <property type="project" value="UniProtKB-KW"/>
</dbReference>
<keyword evidence="15" id="KW-1185">Reference proteome</keyword>
<dbReference type="eggNOG" id="arCOG01316">
    <property type="taxonomic scope" value="Archaea"/>
</dbReference>
<dbReference type="PANTHER" id="PTHR48086">
    <property type="entry name" value="SODIUM/PROLINE SYMPORTER-RELATED"/>
    <property type="match status" value="1"/>
</dbReference>
<dbReference type="Pfam" id="PF00474">
    <property type="entry name" value="SSF"/>
    <property type="match status" value="1"/>
</dbReference>
<dbReference type="GO" id="GO:0006814">
    <property type="term" value="P:sodium ion transport"/>
    <property type="evidence" value="ECO:0007669"/>
    <property type="project" value="UniProtKB-KW"/>
</dbReference>
<keyword evidence="11" id="KW-0739">Sodium transport</keyword>
<evidence type="ECO:0000256" key="12">
    <source>
        <dbReference type="RuleBase" id="RU362091"/>
    </source>
</evidence>
<keyword evidence="3" id="KW-0813">Transport</keyword>
<protein>
    <submittedName>
        <fullName evidence="14">Sodium/solute symporter</fullName>
    </submittedName>
</protein>
<evidence type="ECO:0000256" key="8">
    <source>
        <dbReference type="ARBA" id="ARBA00023053"/>
    </source>
</evidence>
<feature type="transmembrane region" description="Helical" evidence="13">
    <location>
        <begin position="198"/>
        <end position="216"/>
    </location>
</feature>
<dbReference type="PANTHER" id="PTHR48086:SF3">
    <property type="entry name" value="SODIUM_PROLINE SYMPORTER"/>
    <property type="match status" value="1"/>
</dbReference>
<gene>
    <name evidence="14" type="ordered locus">APE_0972.1</name>
</gene>
<dbReference type="EMBL" id="BA000002">
    <property type="protein sequence ID" value="BAA79956.2"/>
    <property type="molecule type" value="Genomic_DNA"/>
</dbReference>
<dbReference type="STRING" id="272557.APE_0972.1"/>
<evidence type="ECO:0000256" key="4">
    <source>
        <dbReference type="ARBA" id="ARBA00022475"/>
    </source>
</evidence>
<dbReference type="PROSITE" id="PS50283">
    <property type="entry name" value="NA_SOLUT_SYMP_3"/>
    <property type="match status" value="1"/>
</dbReference>
<keyword evidence="5 13" id="KW-0812">Transmembrane</keyword>
<evidence type="ECO:0000313" key="15">
    <source>
        <dbReference type="Proteomes" id="UP000002518"/>
    </source>
</evidence>
<keyword evidence="10 13" id="KW-0472">Membrane</keyword>
<keyword evidence="4" id="KW-1003">Cell membrane</keyword>
<feature type="transmembrane region" description="Helical" evidence="13">
    <location>
        <begin position="275"/>
        <end position="297"/>
    </location>
</feature>
<keyword evidence="9" id="KW-0406">Ion transport</keyword>
<dbReference type="GO" id="GO:0005886">
    <property type="term" value="C:plasma membrane"/>
    <property type="evidence" value="ECO:0007669"/>
    <property type="project" value="UniProtKB-SubCell"/>
</dbReference>
<evidence type="ECO:0000256" key="1">
    <source>
        <dbReference type="ARBA" id="ARBA00004651"/>
    </source>
</evidence>
<feature type="transmembrane region" description="Helical" evidence="13">
    <location>
        <begin position="427"/>
        <end position="447"/>
    </location>
</feature>
<evidence type="ECO:0000256" key="7">
    <source>
        <dbReference type="ARBA" id="ARBA00022989"/>
    </source>
</evidence>
<evidence type="ECO:0000256" key="5">
    <source>
        <dbReference type="ARBA" id="ARBA00022692"/>
    </source>
</evidence>
<reference evidence="14 15" key="1">
    <citation type="journal article" date="1999" name="DNA Res.">
        <title>Complete genome sequence of an aerobic hyper-thermophilic crenarchaeon, Aeropyrum pernix K1.</title>
        <authorList>
            <person name="Kawarabayasi Y."/>
            <person name="Hino Y."/>
            <person name="Horikawa H."/>
            <person name="Yamazaki S."/>
            <person name="Haikawa Y."/>
            <person name="Jin-no K."/>
            <person name="Takahashi M."/>
            <person name="Sekine M."/>
            <person name="Baba S."/>
            <person name="Ankai A."/>
            <person name="Kosugi H."/>
            <person name="Hosoyama A."/>
            <person name="Fukui S."/>
            <person name="Nagai Y."/>
            <person name="Nishijima K."/>
            <person name="Nakazawa H."/>
            <person name="Takamiya M."/>
            <person name="Masuda S."/>
            <person name="Funahashi T."/>
            <person name="Tanaka T."/>
            <person name="Kudoh Y."/>
            <person name="Yamazaki J."/>
            <person name="Kushida N."/>
            <person name="Oguchi A."/>
            <person name="Aoki K."/>
            <person name="Kubota K."/>
            <person name="Nakamura Y."/>
            <person name="Nomura N."/>
            <person name="Sako Y."/>
            <person name="Kikuchi H."/>
        </authorList>
    </citation>
    <scope>NUCLEOTIDE SEQUENCE [LARGE SCALE GENOMIC DNA]</scope>
    <source>
        <strain evidence="15">ATCC 700893 / DSM 11879 / JCM 9820 / NBRC 100138 / K1</strain>
    </source>
</reference>
<dbReference type="PIR" id="D72694">
    <property type="entry name" value="D72694"/>
</dbReference>
<dbReference type="Gene3D" id="1.20.1730.10">
    <property type="entry name" value="Sodium/glucose cotransporter"/>
    <property type="match status" value="1"/>
</dbReference>
<name>Q9YDE1_AERPE</name>
<feature type="transmembrane region" description="Helical" evidence="13">
    <location>
        <begin position="6"/>
        <end position="27"/>
    </location>
</feature>
<evidence type="ECO:0000256" key="13">
    <source>
        <dbReference type="SAM" id="Phobius"/>
    </source>
</evidence>